<dbReference type="PANTHER" id="PTHR22770:SF13">
    <property type="entry name" value="RING-TYPE DOMAIN-CONTAINING PROTEIN"/>
    <property type="match status" value="1"/>
</dbReference>
<comment type="pathway">
    <text evidence="1">Protein modification; protein ubiquitination.</text>
</comment>
<dbReference type="CDD" id="cd20335">
    <property type="entry name" value="BRcat_RBR"/>
    <property type="match status" value="1"/>
</dbReference>
<feature type="domain" description="RING-type" evidence="10">
    <location>
        <begin position="422"/>
        <end position="464"/>
    </location>
</feature>
<dbReference type="PROSITE" id="PS50089">
    <property type="entry name" value="ZF_RING_2"/>
    <property type="match status" value="1"/>
</dbReference>
<evidence type="ECO:0000313" key="13">
    <source>
        <dbReference type="Proteomes" id="UP000008782"/>
    </source>
</evidence>
<evidence type="ECO:0000256" key="7">
    <source>
        <dbReference type="ARBA" id="ARBA00022833"/>
    </source>
</evidence>
<dbReference type="Pfam" id="PF01485">
    <property type="entry name" value="IBR"/>
    <property type="match status" value="1"/>
</dbReference>
<evidence type="ECO:0000256" key="3">
    <source>
        <dbReference type="ARBA" id="ARBA00022723"/>
    </source>
</evidence>
<keyword evidence="13" id="KW-1185">Reference proteome</keyword>
<dbReference type="Gene3D" id="3.30.40.10">
    <property type="entry name" value="Zinc/RING finger domain, C3HC4 (zinc finger)"/>
    <property type="match status" value="1"/>
</dbReference>
<dbReference type="PROSITE" id="PS00518">
    <property type="entry name" value="ZF_RING_1"/>
    <property type="match status" value="1"/>
</dbReference>
<evidence type="ECO:0000256" key="1">
    <source>
        <dbReference type="ARBA" id="ARBA00004906"/>
    </source>
</evidence>
<dbReference type="Pfam" id="PF00097">
    <property type="entry name" value="zf-C3HC4"/>
    <property type="match status" value="1"/>
</dbReference>
<evidence type="ECO:0000256" key="5">
    <source>
        <dbReference type="ARBA" id="ARBA00022771"/>
    </source>
</evidence>
<organism evidence="13">
    <name type="scientific">Colletotrichum graminicola (strain M1.001 / M2 / FGSC 10212)</name>
    <name type="common">Maize anthracnose fungus</name>
    <name type="synonym">Glomerella graminicola</name>
    <dbReference type="NCBI Taxonomy" id="645133"/>
    <lineage>
        <taxon>Eukaryota</taxon>
        <taxon>Fungi</taxon>
        <taxon>Dikarya</taxon>
        <taxon>Ascomycota</taxon>
        <taxon>Pezizomycotina</taxon>
        <taxon>Sordariomycetes</taxon>
        <taxon>Hypocreomycetidae</taxon>
        <taxon>Glomerellales</taxon>
        <taxon>Glomerellaceae</taxon>
        <taxon>Colletotrichum</taxon>
        <taxon>Colletotrichum graminicola species complex</taxon>
    </lineage>
</organism>
<reference evidence="13" key="1">
    <citation type="journal article" date="2012" name="Nat. Genet.">
        <title>Lifestyle transitions in plant pathogenic Colletotrichum fungi deciphered by genome and transcriptome analyses.</title>
        <authorList>
            <person name="O'Connell R.J."/>
            <person name="Thon M.R."/>
            <person name="Hacquard S."/>
            <person name="Amyotte S.G."/>
            <person name="Kleemann J."/>
            <person name="Torres M.F."/>
            <person name="Damm U."/>
            <person name="Buiate E.A."/>
            <person name="Epstein L."/>
            <person name="Alkan N."/>
            <person name="Altmueller J."/>
            <person name="Alvarado-Balderrama L."/>
            <person name="Bauser C.A."/>
            <person name="Becker C."/>
            <person name="Birren B.W."/>
            <person name="Chen Z."/>
            <person name="Choi J."/>
            <person name="Crouch J.A."/>
            <person name="Duvick J.P."/>
            <person name="Farman M.A."/>
            <person name="Gan P."/>
            <person name="Heiman D."/>
            <person name="Henrissat B."/>
            <person name="Howard R.J."/>
            <person name="Kabbage M."/>
            <person name="Koch C."/>
            <person name="Kracher B."/>
            <person name="Kubo Y."/>
            <person name="Law A.D."/>
            <person name="Lebrun M.-H."/>
            <person name="Lee Y.-H."/>
            <person name="Miyara I."/>
            <person name="Moore N."/>
            <person name="Neumann U."/>
            <person name="Nordstroem K."/>
            <person name="Panaccione D.G."/>
            <person name="Panstruga R."/>
            <person name="Place M."/>
            <person name="Proctor R.H."/>
            <person name="Prusky D."/>
            <person name="Rech G."/>
            <person name="Reinhardt R."/>
            <person name="Rollins J.A."/>
            <person name="Rounsley S."/>
            <person name="Schardl C.L."/>
            <person name="Schwartz D.C."/>
            <person name="Shenoy N."/>
            <person name="Shirasu K."/>
            <person name="Sikhakolli U.R."/>
            <person name="Stueber K."/>
            <person name="Sukno S.A."/>
            <person name="Sweigard J.A."/>
            <person name="Takano Y."/>
            <person name="Takahara H."/>
            <person name="Trail F."/>
            <person name="van der Does H.C."/>
            <person name="Voll L.M."/>
            <person name="Will I."/>
            <person name="Young S."/>
            <person name="Zeng Q."/>
            <person name="Zhang J."/>
            <person name="Zhou S."/>
            <person name="Dickman M.B."/>
            <person name="Schulze-Lefert P."/>
            <person name="Ver Loren van Themaat E."/>
            <person name="Ma L.-J."/>
            <person name="Vaillancourt L.J."/>
        </authorList>
    </citation>
    <scope>NUCLEOTIDE SEQUENCE [LARGE SCALE GENOMIC DNA]</scope>
    <source>
        <strain evidence="13">M1.001 / M2 / FGSC 10212</strain>
    </source>
</reference>
<feature type="region of interest" description="Disordered" evidence="9">
    <location>
        <begin position="648"/>
        <end position="676"/>
    </location>
</feature>
<dbReference type="InterPro" id="IPR044066">
    <property type="entry name" value="TRIAD_supradom"/>
</dbReference>
<evidence type="ECO:0008006" key="14">
    <source>
        <dbReference type="Google" id="ProtNLM"/>
    </source>
</evidence>
<dbReference type="OrthoDB" id="10009520at2759"/>
<evidence type="ECO:0000256" key="8">
    <source>
        <dbReference type="PROSITE-ProRule" id="PRU00175"/>
    </source>
</evidence>
<dbReference type="SUPFAM" id="SSF57850">
    <property type="entry name" value="RING/U-box"/>
    <property type="match status" value="2"/>
</dbReference>
<dbReference type="HOGENOM" id="CLU_004235_1_0_1"/>
<dbReference type="InterPro" id="IPR018957">
    <property type="entry name" value="Znf_C3HC4_RING-type"/>
</dbReference>
<dbReference type="GO" id="GO:0043130">
    <property type="term" value="F:ubiquitin binding"/>
    <property type="evidence" value="ECO:0007669"/>
    <property type="project" value="TreeGrafter"/>
</dbReference>
<evidence type="ECO:0000256" key="4">
    <source>
        <dbReference type="ARBA" id="ARBA00022737"/>
    </source>
</evidence>
<dbReference type="InterPro" id="IPR002867">
    <property type="entry name" value="IBR_dom"/>
</dbReference>
<dbReference type="GO" id="GO:0097039">
    <property type="term" value="P:protein linear polyubiquitination"/>
    <property type="evidence" value="ECO:0007669"/>
    <property type="project" value="TreeGrafter"/>
</dbReference>
<dbReference type="GeneID" id="24406202"/>
<gene>
    <name evidence="12" type="ORF">GLRG_00837</name>
</gene>
<evidence type="ECO:0000256" key="2">
    <source>
        <dbReference type="ARBA" id="ARBA00022679"/>
    </source>
</evidence>
<name>E3Q3U1_COLGM</name>
<dbReference type="CDD" id="cd22585">
    <property type="entry name" value="Rcat_RBR_DEAH12-like"/>
    <property type="match status" value="1"/>
</dbReference>
<keyword evidence="4" id="KW-0677">Repeat</keyword>
<evidence type="ECO:0000259" key="11">
    <source>
        <dbReference type="PROSITE" id="PS51873"/>
    </source>
</evidence>
<dbReference type="Proteomes" id="UP000008782">
    <property type="component" value="Unassembled WGS sequence"/>
</dbReference>
<feature type="compositionally biased region" description="Acidic residues" evidence="9">
    <location>
        <begin position="651"/>
        <end position="676"/>
    </location>
</feature>
<dbReference type="EMBL" id="GG697332">
    <property type="protein sequence ID" value="EFQ25693.1"/>
    <property type="molecule type" value="Genomic_DNA"/>
</dbReference>
<keyword evidence="5 8" id="KW-0863">Zinc-finger</keyword>
<dbReference type="GO" id="GO:0000151">
    <property type="term" value="C:ubiquitin ligase complex"/>
    <property type="evidence" value="ECO:0007669"/>
    <property type="project" value="TreeGrafter"/>
</dbReference>
<accession>E3Q3U1</accession>
<dbReference type="VEuPathDB" id="FungiDB:GLRG_00837"/>
<keyword evidence="3" id="KW-0479">Metal-binding</keyword>
<keyword evidence="7" id="KW-0862">Zinc</keyword>
<dbReference type="InterPro" id="IPR017907">
    <property type="entry name" value="Znf_RING_CS"/>
</dbReference>
<protein>
    <recommendedName>
        <fullName evidence="14">RING-type domain-containing protein</fullName>
    </recommendedName>
</protein>
<keyword evidence="2" id="KW-0808">Transferase</keyword>
<dbReference type="InterPro" id="IPR001841">
    <property type="entry name" value="Znf_RING"/>
</dbReference>
<dbReference type="InterPro" id="IPR051628">
    <property type="entry name" value="LUBAC_E3_Ligases"/>
</dbReference>
<dbReference type="AlphaFoldDB" id="E3Q3U1"/>
<evidence type="ECO:0000256" key="9">
    <source>
        <dbReference type="SAM" id="MobiDB-lite"/>
    </source>
</evidence>
<evidence type="ECO:0000313" key="12">
    <source>
        <dbReference type="EMBL" id="EFQ25693.1"/>
    </source>
</evidence>
<dbReference type="RefSeq" id="XP_008089713.1">
    <property type="nucleotide sequence ID" value="XM_008091522.1"/>
</dbReference>
<dbReference type="InterPro" id="IPR013083">
    <property type="entry name" value="Znf_RING/FYVE/PHD"/>
</dbReference>
<dbReference type="GO" id="GO:0004842">
    <property type="term" value="F:ubiquitin-protein transferase activity"/>
    <property type="evidence" value="ECO:0007669"/>
    <property type="project" value="TreeGrafter"/>
</dbReference>
<dbReference type="GO" id="GO:0043161">
    <property type="term" value="P:proteasome-mediated ubiquitin-dependent protein catabolic process"/>
    <property type="evidence" value="ECO:0007669"/>
    <property type="project" value="TreeGrafter"/>
</dbReference>
<proteinExistence type="predicted"/>
<dbReference type="Gene3D" id="1.20.120.1750">
    <property type="match status" value="1"/>
</dbReference>
<dbReference type="GO" id="GO:0008270">
    <property type="term" value="F:zinc ion binding"/>
    <property type="evidence" value="ECO:0007669"/>
    <property type="project" value="UniProtKB-KW"/>
</dbReference>
<evidence type="ECO:0000259" key="10">
    <source>
        <dbReference type="PROSITE" id="PS50089"/>
    </source>
</evidence>
<feature type="domain" description="RING-type" evidence="11">
    <location>
        <begin position="418"/>
        <end position="629"/>
    </location>
</feature>
<keyword evidence="6" id="KW-0833">Ubl conjugation pathway</keyword>
<dbReference type="eggNOG" id="KOG1812">
    <property type="taxonomic scope" value="Eukaryota"/>
</dbReference>
<dbReference type="STRING" id="645133.E3Q3U1"/>
<dbReference type="PANTHER" id="PTHR22770">
    <property type="entry name" value="UBIQUITIN CONJUGATING ENZYME 7 INTERACTING PROTEIN-RELATED"/>
    <property type="match status" value="1"/>
</dbReference>
<dbReference type="PROSITE" id="PS51873">
    <property type="entry name" value="TRIAD"/>
    <property type="match status" value="1"/>
</dbReference>
<evidence type="ECO:0000256" key="6">
    <source>
        <dbReference type="ARBA" id="ARBA00022786"/>
    </source>
</evidence>
<sequence length="683" mass="77036">MADQRLQLSIAPQPIRETTHASGFTHLFPERSNEYALQSLMGSQISFGPGAEIKRFSLPNDFTAIRIWNVDEEVPGPSFWENLKSFSGYDVHQRMEIARYGTVEGVRYIDVTLEDPHFAQNICQDFRDFDHRMRTSLSKDLERIPSSIRWRSEPHVGITEARTVRLTWNQPRKNAHLIFFDHHKAEKLTGLYREGLVDLFGGHVYSYPLPLQNSGYAVRLRDLPSHVTQNDIRSRMPKDLMPNGIMCGPPRVYGDKERCNDLTTLKNLLDTIGCSTIELIPEKEVEAGMVGAMARFDFEEEARRAVRKLDGTAPSFVRYGNLEVVTVYTAMFCVPKQWMFDPLLQSVMKRYSMISFKMSSSSDNVVIQIENTESKPVTGIRRLFEEVFGHYHRMAEEEEHRRLEECCRPQDGEAAVSSESECPVCTAEPSEPVQSACGHVYCKQCYVHMVQSTANSGTESSLRCIGEDGACQAPLPLSELRGILQMNGYRKLLESVAKAHVRKNPLDYRSCPTAKCQQLYRPTPREAKINAVARCPDCFVVLCTTCHEPHDETVSCKVAEDAATTELMAALNIKGCPRCSTFIERIEGCNHIECGCCHAHICWLCMEYYPDSLACYEHMAEAHGGAFAGVPGFDAYGEPIFDPLAALPPGLDDDEGEFEDDREDMEEGEIVQDNEGGEVLFRA</sequence>